<gene>
    <name evidence="6" type="ORF">CSA56_19035</name>
</gene>
<dbReference type="SMART" id="SM00228">
    <property type="entry name" value="PDZ"/>
    <property type="match status" value="1"/>
</dbReference>
<keyword evidence="3" id="KW-0378">Hydrolase</keyword>
<protein>
    <submittedName>
        <fullName evidence="6">2-alkenal reductase</fullName>
    </submittedName>
</protein>
<comment type="caution">
    <text evidence="6">The sequence shown here is derived from an EMBL/GenBank/DDBJ whole genome shotgun (WGS) entry which is preliminary data.</text>
</comment>
<feature type="domain" description="PDZ" evidence="5">
    <location>
        <begin position="169"/>
        <end position="265"/>
    </location>
</feature>
<dbReference type="InterPro" id="IPR001478">
    <property type="entry name" value="PDZ"/>
</dbReference>
<keyword evidence="2" id="KW-0645">Protease</keyword>
<proteinExistence type="inferred from homology"/>
<dbReference type="PROSITE" id="PS50106">
    <property type="entry name" value="PDZ"/>
    <property type="match status" value="1"/>
</dbReference>
<evidence type="ECO:0000256" key="1">
    <source>
        <dbReference type="ARBA" id="ARBA00010541"/>
    </source>
</evidence>
<evidence type="ECO:0000256" key="3">
    <source>
        <dbReference type="ARBA" id="ARBA00022801"/>
    </source>
</evidence>
<dbReference type="GO" id="GO:0004252">
    <property type="term" value="F:serine-type endopeptidase activity"/>
    <property type="evidence" value="ECO:0007669"/>
    <property type="project" value="InterPro"/>
</dbReference>
<evidence type="ECO:0000256" key="2">
    <source>
        <dbReference type="ARBA" id="ARBA00022670"/>
    </source>
</evidence>
<dbReference type="EMBL" id="PDSK01000167">
    <property type="protein sequence ID" value="PIE31206.1"/>
    <property type="molecule type" value="Genomic_DNA"/>
</dbReference>
<evidence type="ECO:0000313" key="6">
    <source>
        <dbReference type="EMBL" id="PIE31206.1"/>
    </source>
</evidence>
<evidence type="ECO:0000313" key="7">
    <source>
        <dbReference type="Proteomes" id="UP000230821"/>
    </source>
</evidence>
<dbReference type="PANTHER" id="PTHR43343:SF3">
    <property type="entry name" value="PROTEASE DO-LIKE 8, CHLOROPLASTIC"/>
    <property type="match status" value="1"/>
</dbReference>
<comment type="similarity">
    <text evidence="1">Belongs to the peptidase S1C family.</text>
</comment>
<dbReference type="InterPro" id="IPR001940">
    <property type="entry name" value="Peptidase_S1C"/>
</dbReference>
<dbReference type="SUPFAM" id="SSF50156">
    <property type="entry name" value="PDZ domain-like"/>
    <property type="match status" value="1"/>
</dbReference>
<accession>A0A2G6K698</accession>
<dbReference type="InterPro" id="IPR036034">
    <property type="entry name" value="PDZ_sf"/>
</dbReference>
<dbReference type="PRINTS" id="PR00834">
    <property type="entry name" value="PROTEASES2C"/>
</dbReference>
<dbReference type="InterPro" id="IPR051201">
    <property type="entry name" value="Chloro_Bact_Ser_Proteases"/>
</dbReference>
<evidence type="ECO:0000256" key="4">
    <source>
        <dbReference type="ARBA" id="ARBA00022825"/>
    </source>
</evidence>
<evidence type="ECO:0000259" key="5">
    <source>
        <dbReference type="PROSITE" id="PS50106"/>
    </source>
</evidence>
<dbReference type="InterPro" id="IPR009003">
    <property type="entry name" value="Peptidase_S1_PA"/>
</dbReference>
<dbReference type="GO" id="GO:0006508">
    <property type="term" value="P:proteolysis"/>
    <property type="evidence" value="ECO:0007669"/>
    <property type="project" value="UniProtKB-KW"/>
</dbReference>
<dbReference type="AlphaFoldDB" id="A0A2G6K698"/>
<dbReference type="Pfam" id="PF13180">
    <property type="entry name" value="PDZ_2"/>
    <property type="match status" value="1"/>
</dbReference>
<reference evidence="6 7" key="1">
    <citation type="submission" date="2017-10" db="EMBL/GenBank/DDBJ databases">
        <title>Novel microbial diversity and functional potential in the marine mammal oral microbiome.</title>
        <authorList>
            <person name="Dudek N.K."/>
            <person name="Sun C.L."/>
            <person name="Burstein D."/>
            <person name="Kantor R.S."/>
            <person name="Aliaga Goltsman D.S."/>
            <person name="Bik E.M."/>
            <person name="Thomas B.C."/>
            <person name="Banfield J.F."/>
            <person name="Relman D.A."/>
        </authorList>
    </citation>
    <scope>NUCLEOTIDE SEQUENCE [LARGE SCALE GENOMIC DNA]</scope>
    <source>
        <strain evidence="6">DOLJORAL78_47_16</strain>
    </source>
</reference>
<dbReference type="FunFam" id="2.40.10.10:FF:000001">
    <property type="entry name" value="Periplasmic serine protease DegS"/>
    <property type="match status" value="1"/>
</dbReference>
<dbReference type="Proteomes" id="UP000230821">
    <property type="component" value="Unassembled WGS sequence"/>
</dbReference>
<keyword evidence="4" id="KW-0720">Serine protease</keyword>
<sequence>GSGFIWDDEGRIVTNYHVISDASRIQVTMADHTTWKAVLVGAAPDKDLAVLQISAPGQHLRPIPIGTSKDLLVGQKVFAIGNPFGLDQTITSGIISALGREITSVTGRKIQGVIQTDAAINPGNSGGPLLDSAGRLIGVNTAIYSPSGAYAGIGFAVSVDEVNRVIPQLIRHGRLVRPGIGVSLADQRLAAQLGVRGVLILDVAEGGSAHRAGLQPTMQYRGEIILGDVITAINGVRVDDYDAVRDALDSFAVGDEVVLTVLRQGASLNIPVTLAAIN</sequence>
<dbReference type="Gene3D" id="2.30.42.10">
    <property type="match status" value="1"/>
</dbReference>
<dbReference type="PANTHER" id="PTHR43343">
    <property type="entry name" value="PEPTIDASE S12"/>
    <property type="match status" value="1"/>
</dbReference>
<dbReference type="Pfam" id="PF13365">
    <property type="entry name" value="Trypsin_2"/>
    <property type="match status" value="1"/>
</dbReference>
<dbReference type="Gene3D" id="2.40.10.120">
    <property type="match status" value="1"/>
</dbReference>
<name>A0A2G6K698_9BACT</name>
<feature type="non-terminal residue" evidence="6">
    <location>
        <position position="1"/>
    </location>
</feature>
<dbReference type="SUPFAM" id="SSF50494">
    <property type="entry name" value="Trypsin-like serine proteases"/>
    <property type="match status" value="1"/>
</dbReference>
<organism evidence="6 7">
    <name type="scientific">candidate division KSB3 bacterium</name>
    <dbReference type="NCBI Taxonomy" id="2044937"/>
    <lineage>
        <taxon>Bacteria</taxon>
        <taxon>candidate division KSB3</taxon>
    </lineage>
</organism>